<accession>X1QRD3</accession>
<dbReference type="EMBL" id="BARW01003778">
    <property type="protein sequence ID" value="GAI70813.1"/>
    <property type="molecule type" value="Genomic_DNA"/>
</dbReference>
<feature type="domain" description="Type II methyltransferase M.TaqI-like" evidence="1">
    <location>
        <begin position="52"/>
        <end position="157"/>
    </location>
</feature>
<dbReference type="InterPro" id="IPR002052">
    <property type="entry name" value="DNA_methylase_N6_adenine_CS"/>
</dbReference>
<dbReference type="PROSITE" id="PS00092">
    <property type="entry name" value="N6_MTASE"/>
    <property type="match status" value="1"/>
</dbReference>
<evidence type="ECO:0000313" key="2">
    <source>
        <dbReference type="EMBL" id="GAI70813.1"/>
    </source>
</evidence>
<dbReference type="GO" id="GO:0006304">
    <property type="term" value="P:DNA modification"/>
    <property type="evidence" value="ECO:0007669"/>
    <property type="project" value="InterPro"/>
</dbReference>
<comment type="caution">
    <text evidence="2">The sequence shown here is derived from an EMBL/GenBank/DDBJ whole genome shotgun (WGS) entry which is preliminary data.</text>
</comment>
<evidence type="ECO:0000259" key="1">
    <source>
        <dbReference type="Pfam" id="PF07669"/>
    </source>
</evidence>
<dbReference type="Pfam" id="PF07669">
    <property type="entry name" value="Eco57I"/>
    <property type="match status" value="1"/>
</dbReference>
<dbReference type="AlphaFoldDB" id="X1QRD3"/>
<dbReference type="Gene3D" id="3.40.50.150">
    <property type="entry name" value="Vaccinia Virus protein VP39"/>
    <property type="match status" value="1"/>
</dbReference>
<dbReference type="GO" id="GO:0008168">
    <property type="term" value="F:methyltransferase activity"/>
    <property type="evidence" value="ECO:0007669"/>
    <property type="project" value="InterPro"/>
</dbReference>
<dbReference type="InterPro" id="IPR029063">
    <property type="entry name" value="SAM-dependent_MTases_sf"/>
</dbReference>
<dbReference type="GO" id="GO:0003676">
    <property type="term" value="F:nucleic acid binding"/>
    <property type="evidence" value="ECO:0007669"/>
    <property type="project" value="InterPro"/>
</dbReference>
<dbReference type="InterPro" id="IPR011639">
    <property type="entry name" value="MethylTrfase_TaqI-like_dom"/>
</dbReference>
<gene>
    <name evidence="2" type="ORF">S12H4_09358</name>
</gene>
<protein>
    <recommendedName>
        <fullName evidence="1">Type II methyltransferase M.TaqI-like domain-containing protein</fullName>
    </recommendedName>
</protein>
<sequence length="322" mass="38288">IKNIFLFYIILFNEIKVPWLIAKKLYGFIRNDKNHIWAYLLYNATGVRKMKETMDGVDLIIGNPPWLTINSILSYNYKEKVKQVSKDLDVYMGGKHAPNTELCSIFFYKTTELYLRNNGRIFFVATAAIETGEQHSKFRMLNGFKDVVMWKFKEDVFRIHNICIGASKGNKPVSERLNIDTTVFNVINKNKTWEFEIDENVIYVPYNFNTIIEDNEAKRLIPRRNLTKLLPMGESHYKQNFNRGADLIPRNFFFIKIIDDKIIPDKSLLQHKPWNFYFVEEYDIEEKYIFNVCKSTELVPFYLLDVNQCFLPIEREDFNYHE</sequence>
<dbReference type="GO" id="GO:0032259">
    <property type="term" value="P:methylation"/>
    <property type="evidence" value="ECO:0007669"/>
    <property type="project" value="InterPro"/>
</dbReference>
<proteinExistence type="predicted"/>
<feature type="non-terminal residue" evidence="2">
    <location>
        <position position="322"/>
    </location>
</feature>
<name>X1QRD3_9ZZZZ</name>
<feature type="non-terminal residue" evidence="2">
    <location>
        <position position="1"/>
    </location>
</feature>
<organism evidence="2">
    <name type="scientific">marine sediment metagenome</name>
    <dbReference type="NCBI Taxonomy" id="412755"/>
    <lineage>
        <taxon>unclassified sequences</taxon>
        <taxon>metagenomes</taxon>
        <taxon>ecological metagenomes</taxon>
    </lineage>
</organism>
<reference evidence="2" key="1">
    <citation type="journal article" date="2014" name="Front. Microbiol.">
        <title>High frequency of phylogenetically diverse reductive dehalogenase-homologous genes in deep subseafloor sedimentary metagenomes.</title>
        <authorList>
            <person name="Kawai M."/>
            <person name="Futagami T."/>
            <person name="Toyoda A."/>
            <person name="Takaki Y."/>
            <person name="Nishi S."/>
            <person name="Hori S."/>
            <person name="Arai W."/>
            <person name="Tsubouchi T."/>
            <person name="Morono Y."/>
            <person name="Uchiyama I."/>
            <person name="Ito T."/>
            <person name="Fujiyama A."/>
            <person name="Inagaki F."/>
            <person name="Takami H."/>
        </authorList>
    </citation>
    <scope>NUCLEOTIDE SEQUENCE</scope>
    <source>
        <strain evidence="2">Expedition CK06-06</strain>
    </source>
</reference>